<dbReference type="KEGG" id="brh:RBRH_02646"/>
<dbReference type="HOGENOM" id="CLU_3363862_0_0_4"/>
<organism evidence="1 2">
    <name type="scientific">Mycetohabitans rhizoxinica (strain DSM 19002 / CIP 109453 / HKI 454)</name>
    <name type="common">Paraburkholderia rhizoxinica</name>
    <dbReference type="NCBI Taxonomy" id="882378"/>
    <lineage>
        <taxon>Bacteria</taxon>
        <taxon>Pseudomonadati</taxon>
        <taxon>Pseudomonadota</taxon>
        <taxon>Betaproteobacteria</taxon>
        <taxon>Burkholderiales</taxon>
        <taxon>Burkholderiaceae</taxon>
        <taxon>Mycetohabitans</taxon>
    </lineage>
</organism>
<evidence type="ECO:0000313" key="1">
    <source>
        <dbReference type="EMBL" id="CBW75113.1"/>
    </source>
</evidence>
<dbReference type="EMBL" id="FR687359">
    <property type="protein sequence ID" value="CBW75113.1"/>
    <property type="molecule type" value="Genomic_DNA"/>
</dbReference>
<gene>
    <name evidence="1" type="ordered locus">RBRH_02646</name>
</gene>
<sequence length="35" mass="3940">MCRGMRDLPLCSMQCQYTVTFDAKAVKTAGMKLIK</sequence>
<proteinExistence type="predicted"/>
<dbReference type="Proteomes" id="UP000007437">
    <property type="component" value="Chromosome"/>
</dbReference>
<accession>E5AR81</accession>
<name>E5AR81_MYCRK</name>
<evidence type="ECO:0000313" key="2">
    <source>
        <dbReference type="Proteomes" id="UP000007437"/>
    </source>
</evidence>
<dbReference type="AlphaFoldDB" id="E5AR81"/>
<reference evidence="1 2" key="1">
    <citation type="journal article" date="2011" name="J. Bacteriol.">
        <title>Complete genome sequence of Burkholderia rhizoxinica, an endosymbiont of Rhizopus microsporus.</title>
        <authorList>
            <person name="Lackner G."/>
            <person name="Moebius N."/>
            <person name="Partida-Martinez L."/>
            <person name="Hertweck C."/>
        </authorList>
    </citation>
    <scope>NUCLEOTIDE SEQUENCE [LARGE SCALE GENOMIC DNA]</scope>
    <source>
        <strain evidence="2">DSM 19002 / CIP 109453 / HKI 454</strain>
    </source>
</reference>
<protein>
    <submittedName>
        <fullName evidence="1">Uncharacterized protein</fullName>
    </submittedName>
</protein>